<reference evidence="2 3" key="1">
    <citation type="submission" date="2016-10" db="EMBL/GenBank/DDBJ databases">
        <authorList>
            <person name="de Groot N.N."/>
        </authorList>
    </citation>
    <scope>NUCLEOTIDE SEQUENCE [LARGE SCALE GENOMIC DNA]</scope>
    <source>
        <strain evidence="2 3">CGMCC 1.6848</strain>
    </source>
</reference>
<evidence type="ECO:0000259" key="1">
    <source>
        <dbReference type="Pfam" id="PF12697"/>
    </source>
</evidence>
<accession>A0A1I3ABN7</accession>
<proteinExistence type="predicted"/>
<dbReference type="Pfam" id="PF12697">
    <property type="entry name" value="Abhydrolase_6"/>
    <property type="match status" value="1"/>
</dbReference>
<dbReference type="EMBL" id="FOPY01000004">
    <property type="protein sequence ID" value="SFH47507.1"/>
    <property type="molecule type" value="Genomic_DNA"/>
</dbReference>
<dbReference type="InterPro" id="IPR050228">
    <property type="entry name" value="Carboxylesterase_BioH"/>
</dbReference>
<dbReference type="RefSeq" id="WP_092844857.1">
    <property type="nucleotide sequence ID" value="NZ_FOPY01000004.1"/>
</dbReference>
<protein>
    <submittedName>
        <fullName evidence="2">Pimeloyl-ACP methyl ester carboxylesterase</fullName>
    </submittedName>
</protein>
<dbReference type="InterPro" id="IPR000073">
    <property type="entry name" value="AB_hydrolase_1"/>
</dbReference>
<dbReference type="SUPFAM" id="SSF53474">
    <property type="entry name" value="alpha/beta-Hydrolases"/>
    <property type="match status" value="1"/>
</dbReference>
<evidence type="ECO:0000313" key="3">
    <source>
        <dbReference type="Proteomes" id="UP000199040"/>
    </source>
</evidence>
<keyword evidence="3" id="KW-1185">Reference proteome</keyword>
<dbReference type="PANTHER" id="PTHR43194">
    <property type="entry name" value="HYDROLASE ALPHA/BETA FOLD FAMILY"/>
    <property type="match status" value="1"/>
</dbReference>
<dbReference type="STRING" id="442341.SAMN04487959_104273"/>
<organism evidence="2 3">
    <name type="scientific">Modicisalibacter xianhensis</name>
    <dbReference type="NCBI Taxonomy" id="442341"/>
    <lineage>
        <taxon>Bacteria</taxon>
        <taxon>Pseudomonadati</taxon>
        <taxon>Pseudomonadota</taxon>
        <taxon>Gammaproteobacteria</taxon>
        <taxon>Oceanospirillales</taxon>
        <taxon>Halomonadaceae</taxon>
        <taxon>Modicisalibacter</taxon>
    </lineage>
</organism>
<dbReference type="InterPro" id="IPR029058">
    <property type="entry name" value="AB_hydrolase_fold"/>
</dbReference>
<gene>
    <name evidence="2" type="ORF">SAMN04487959_104273</name>
</gene>
<sequence>MEKRWIVLQGRPLFYRCIVGQSRQDRLPVVFVHGLGVSSRYFQPVMRCLADTYDVYAPDLPGHGHSPATCRTRSIESLAQALLEWLAAMKLGPVVLAGQSLGCQVVVEAALRQPACVDRLVLIAPTLDPAGRSLPRQVLRFVVDIPFERVALVPRVAWDYLRMGWRFVPELQAMFAYATEDKLPRLNQPLLLMRGEFDPVAPRRWLDEAARRHGAAQVKEIAGWGHAVQFSAPGRVAEAMRPFLVF</sequence>
<dbReference type="Gene3D" id="3.40.50.1820">
    <property type="entry name" value="alpha/beta hydrolase"/>
    <property type="match status" value="1"/>
</dbReference>
<evidence type="ECO:0000313" key="2">
    <source>
        <dbReference type="EMBL" id="SFH47507.1"/>
    </source>
</evidence>
<dbReference type="PRINTS" id="PR00111">
    <property type="entry name" value="ABHYDROLASE"/>
</dbReference>
<dbReference type="AlphaFoldDB" id="A0A1I3ABN7"/>
<dbReference type="Proteomes" id="UP000199040">
    <property type="component" value="Unassembled WGS sequence"/>
</dbReference>
<feature type="domain" description="AB hydrolase-1" evidence="1">
    <location>
        <begin position="29"/>
        <end position="239"/>
    </location>
</feature>
<dbReference type="PANTHER" id="PTHR43194:SF5">
    <property type="entry name" value="PIMELOYL-[ACYL-CARRIER PROTEIN] METHYL ESTER ESTERASE"/>
    <property type="match status" value="1"/>
</dbReference>
<name>A0A1I3ABN7_9GAMM</name>